<feature type="domain" description="L,D-TPase catalytic" evidence="7">
    <location>
        <begin position="137"/>
        <end position="265"/>
    </location>
</feature>
<feature type="active site" description="Nucleophile" evidence="6">
    <location>
        <position position="241"/>
    </location>
</feature>
<dbReference type="PANTHER" id="PTHR30582:SF2">
    <property type="entry name" value="L,D-TRANSPEPTIDASE YCIB-RELATED"/>
    <property type="match status" value="1"/>
</dbReference>
<evidence type="ECO:0000256" key="3">
    <source>
        <dbReference type="ARBA" id="ARBA00022960"/>
    </source>
</evidence>
<dbReference type="PROSITE" id="PS52029">
    <property type="entry name" value="LD_TPASE"/>
    <property type="match status" value="1"/>
</dbReference>
<dbReference type="CDD" id="cd16913">
    <property type="entry name" value="YkuD_like"/>
    <property type="match status" value="1"/>
</dbReference>
<feature type="active site" description="Proton donor/acceptor" evidence="6">
    <location>
        <position position="225"/>
    </location>
</feature>
<comment type="pathway">
    <text evidence="1 6">Cell wall biogenesis; peptidoglycan biosynthesis.</text>
</comment>
<dbReference type="STRING" id="39060.SAMN05660706_10556"/>
<dbReference type="InterPro" id="IPR005490">
    <property type="entry name" value="LD_TPept_cat_dom"/>
</dbReference>
<keyword evidence="5 6" id="KW-0961">Cell wall biogenesis/degradation</keyword>
<dbReference type="PANTHER" id="PTHR30582">
    <property type="entry name" value="L,D-TRANSPEPTIDASE"/>
    <property type="match status" value="1"/>
</dbReference>
<accession>A0A1I6D4E2</accession>
<dbReference type="GO" id="GO:0071972">
    <property type="term" value="F:peptidoglycan L,D-transpeptidase activity"/>
    <property type="evidence" value="ECO:0007669"/>
    <property type="project" value="TreeGrafter"/>
</dbReference>
<evidence type="ECO:0000313" key="8">
    <source>
        <dbReference type="EMBL" id="SFR00260.1"/>
    </source>
</evidence>
<dbReference type="UniPathway" id="UPA00219"/>
<proteinExistence type="predicted"/>
<dbReference type="SUPFAM" id="SSF141523">
    <property type="entry name" value="L,D-transpeptidase catalytic domain-like"/>
    <property type="match status" value="1"/>
</dbReference>
<reference evidence="9" key="1">
    <citation type="submission" date="2016-10" db="EMBL/GenBank/DDBJ databases">
        <authorList>
            <person name="Varghese N."/>
            <person name="Submissions S."/>
        </authorList>
    </citation>
    <scope>NUCLEOTIDE SEQUENCE [LARGE SCALE GENOMIC DNA]</scope>
    <source>
        <strain evidence="9">DSM 3669</strain>
    </source>
</reference>
<organism evidence="8 9">
    <name type="scientific">Desulfoscipio geothermicus DSM 3669</name>
    <dbReference type="NCBI Taxonomy" id="1121426"/>
    <lineage>
        <taxon>Bacteria</taxon>
        <taxon>Bacillati</taxon>
        <taxon>Bacillota</taxon>
        <taxon>Clostridia</taxon>
        <taxon>Eubacteriales</taxon>
        <taxon>Desulfallaceae</taxon>
        <taxon>Desulfoscipio</taxon>
    </lineage>
</organism>
<dbReference type="GO" id="GO:0016740">
    <property type="term" value="F:transferase activity"/>
    <property type="evidence" value="ECO:0007669"/>
    <property type="project" value="UniProtKB-KW"/>
</dbReference>
<dbReference type="Proteomes" id="UP000199584">
    <property type="component" value="Unassembled WGS sequence"/>
</dbReference>
<dbReference type="RefSeq" id="WP_245779640.1">
    <property type="nucleotide sequence ID" value="NZ_FOYM01000005.1"/>
</dbReference>
<evidence type="ECO:0000256" key="1">
    <source>
        <dbReference type="ARBA" id="ARBA00004752"/>
    </source>
</evidence>
<gene>
    <name evidence="8" type="ORF">SAMN05660706_10556</name>
</gene>
<evidence type="ECO:0000256" key="5">
    <source>
        <dbReference type="ARBA" id="ARBA00023316"/>
    </source>
</evidence>
<dbReference type="Pfam" id="PF03734">
    <property type="entry name" value="YkuD"/>
    <property type="match status" value="1"/>
</dbReference>
<dbReference type="GO" id="GO:0018104">
    <property type="term" value="P:peptidoglycan-protein cross-linking"/>
    <property type="evidence" value="ECO:0007669"/>
    <property type="project" value="TreeGrafter"/>
</dbReference>
<dbReference type="GO" id="GO:0005576">
    <property type="term" value="C:extracellular region"/>
    <property type="evidence" value="ECO:0007669"/>
    <property type="project" value="TreeGrafter"/>
</dbReference>
<evidence type="ECO:0000256" key="6">
    <source>
        <dbReference type="PROSITE-ProRule" id="PRU01373"/>
    </source>
</evidence>
<evidence type="ECO:0000259" key="7">
    <source>
        <dbReference type="PROSITE" id="PS52029"/>
    </source>
</evidence>
<keyword evidence="4 6" id="KW-0573">Peptidoglycan synthesis</keyword>
<protein>
    <submittedName>
        <fullName evidence="8">L,D-transpeptidase catalytic domain</fullName>
    </submittedName>
</protein>
<dbReference type="GO" id="GO:0008360">
    <property type="term" value="P:regulation of cell shape"/>
    <property type="evidence" value="ECO:0007669"/>
    <property type="project" value="UniProtKB-UniRule"/>
</dbReference>
<dbReference type="AlphaFoldDB" id="A0A1I6D4E2"/>
<evidence type="ECO:0000313" key="9">
    <source>
        <dbReference type="Proteomes" id="UP000199584"/>
    </source>
</evidence>
<keyword evidence="2" id="KW-0808">Transferase</keyword>
<dbReference type="Gene3D" id="2.40.440.10">
    <property type="entry name" value="L,D-transpeptidase catalytic domain-like"/>
    <property type="match status" value="1"/>
</dbReference>
<keyword evidence="3 6" id="KW-0133">Cell shape</keyword>
<evidence type="ECO:0000256" key="2">
    <source>
        <dbReference type="ARBA" id="ARBA00022679"/>
    </source>
</evidence>
<name>A0A1I6D4E2_9FIRM</name>
<keyword evidence="9" id="KW-1185">Reference proteome</keyword>
<sequence length="278" mass="31313">MKKTVLLICILLAVAAVYAINGLAKHYRKAPLKPLPENIAKDKLFKDRSFYEDERVVIYQRDLRAMVINKQTGQKIKINYIKKVERIRDKPAEAPPLVGVAVKDGIKLVNDDETNIIELEPRFGILASYPNPGNERDKIIIDKSTNTLYLYKDGRFYKSYPVATGKDPRYTPEGRFKIVNKVKDNGDELKPQLGDRWIGLGVPYAKDMRAEKDKRAPVGGKYGIHGTNEPDSIGKYASGGCIRMDNEQVAELFELVEVNMPVEIRGIDQAPDTAPPLK</sequence>
<dbReference type="EMBL" id="FOYM01000005">
    <property type="protein sequence ID" value="SFR00260.1"/>
    <property type="molecule type" value="Genomic_DNA"/>
</dbReference>
<dbReference type="InterPro" id="IPR038063">
    <property type="entry name" value="Transpep_catalytic_dom"/>
</dbReference>
<evidence type="ECO:0000256" key="4">
    <source>
        <dbReference type="ARBA" id="ARBA00022984"/>
    </source>
</evidence>
<dbReference type="InterPro" id="IPR050979">
    <property type="entry name" value="LD-transpeptidase"/>
</dbReference>
<dbReference type="GO" id="GO:0071555">
    <property type="term" value="P:cell wall organization"/>
    <property type="evidence" value="ECO:0007669"/>
    <property type="project" value="UniProtKB-UniRule"/>
</dbReference>